<proteinExistence type="predicted"/>
<dbReference type="EMBL" id="LR797505">
    <property type="protein sequence ID" value="CAB4221778.1"/>
    <property type="molecule type" value="Genomic_DNA"/>
</dbReference>
<accession>A0A6J5MFW5</accession>
<evidence type="ECO:0000313" key="2">
    <source>
        <dbReference type="EMBL" id="CAB4180629.1"/>
    </source>
</evidence>
<evidence type="ECO:0000313" key="1">
    <source>
        <dbReference type="EMBL" id="CAB4144040.1"/>
    </source>
</evidence>
<dbReference type="EMBL" id="LR796996">
    <property type="protein sequence ID" value="CAB4180629.1"/>
    <property type="molecule type" value="Genomic_DNA"/>
</dbReference>
<sequence>MAANTKTPTASQVSERIGGEVTKRAGVFTYRRGFFYRNGVTSQDVVDMVKAAYPDAVVVDSGEVWRAFKGGASTAKSSHCWVTFTL</sequence>
<dbReference type="EMBL" id="LR797152">
    <property type="protein sequence ID" value="CAB4189901.1"/>
    <property type="molecule type" value="Genomic_DNA"/>
</dbReference>
<dbReference type="EMBL" id="LR796439">
    <property type="protein sequence ID" value="CAB4144040.1"/>
    <property type="molecule type" value="Genomic_DNA"/>
</dbReference>
<name>A0A6J5MFW5_9CAUD</name>
<evidence type="ECO:0000313" key="3">
    <source>
        <dbReference type="EMBL" id="CAB4189901.1"/>
    </source>
</evidence>
<reference evidence="1" key="1">
    <citation type="submission" date="2020-04" db="EMBL/GenBank/DDBJ databases">
        <authorList>
            <person name="Chiriac C."/>
            <person name="Salcher M."/>
            <person name="Ghai R."/>
            <person name="Kavagutti S V."/>
        </authorList>
    </citation>
    <scope>NUCLEOTIDE SEQUENCE</scope>
</reference>
<protein>
    <submittedName>
        <fullName evidence="1">Uncharacterized protein</fullName>
    </submittedName>
</protein>
<organism evidence="1">
    <name type="scientific">uncultured Caudovirales phage</name>
    <dbReference type="NCBI Taxonomy" id="2100421"/>
    <lineage>
        <taxon>Viruses</taxon>
        <taxon>Duplodnaviria</taxon>
        <taxon>Heunggongvirae</taxon>
        <taxon>Uroviricota</taxon>
        <taxon>Caudoviricetes</taxon>
        <taxon>Peduoviridae</taxon>
        <taxon>Maltschvirus</taxon>
        <taxon>Maltschvirus maltsch</taxon>
    </lineage>
</organism>
<gene>
    <name evidence="2" type="ORF">UFOVP1045_65</name>
    <name evidence="3" type="ORF">UFOVP1194_19</name>
    <name evidence="4" type="ORF">UFOVP1641_15</name>
    <name evidence="1" type="ORF">UFOVP466_18</name>
</gene>
<evidence type="ECO:0000313" key="4">
    <source>
        <dbReference type="EMBL" id="CAB4221778.1"/>
    </source>
</evidence>